<dbReference type="PANTHER" id="PTHR31280:SF2">
    <property type="entry name" value="PROTEIN UNC-13 HOMOLOG"/>
    <property type="match status" value="1"/>
</dbReference>
<protein>
    <recommendedName>
        <fullName evidence="1">MHD1 domain-containing protein</fullName>
    </recommendedName>
</protein>
<accession>A0A8S1J872</accession>
<dbReference type="Proteomes" id="UP000708148">
    <property type="component" value="Unassembled WGS sequence"/>
</dbReference>
<dbReference type="OrthoDB" id="2015333at2759"/>
<keyword evidence="3" id="KW-1185">Reference proteome</keyword>
<dbReference type="InterPro" id="IPR057984">
    <property type="entry name" value="PATROL1_C"/>
</dbReference>
<sequence>MPVVNAVNAVKQVDVMHEVNTMHAVDAACPTERVNTMHVVNAAHHANDGDARGREVNAIVVECIQASCRAAFARAKDSHGDLSGTVKLQALAGSTCQIMESELATYSNPLRRVCPRAAVVACRQLHECFGEVYLPSLRKLEGLDVDTIGMCKAADGLEKAIVDRCGAGLKDLELWGTNDVIRPHLFKWVDQQMQVVHCWRKRLIEAEDWKPLSTSNTVSRSAVEFMKILMDSVRALFALDLPIPRQVILTLMNNIDQALQGYGLDVVHGIGPAKDLIPPLPPLTRFKKRSSTGTAQGDEVPVKRGMGVTRRVKKLKAYLKEQLLEPAVPSIGAEPNYKFVSGLTVNSLVVRVNSLQFIRDSLPELESLLQSSWLRSAKPAPADNASWITGALQTAQTELTESTQSTCEFL</sequence>
<dbReference type="Pfam" id="PF25761">
    <property type="entry name" value="TPR_PATROL1"/>
    <property type="match status" value="1"/>
</dbReference>
<dbReference type="EMBL" id="CAJHUC010002186">
    <property type="protein sequence ID" value="CAD7703368.1"/>
    <property type="molecule type" value="Genomic_DNA"/>
</dbReference>
<feature type="domain" description="MHD1" evidence="1">
    <location>
        <begin position="148"/>
        <end position="270"/>
    </location>
</feature>
<organism evidence="2 3">
    <name type="scientific">Ostreobium quekettii</name>
    <dbReference type="NCBI Taxonomy" id="121088"/>
    <lineage>
        <taxon>Eukaryota</taxon>
        <taxon>Viridiplantae</taxon>
        <taxon>Chlorophyta</taxon>
        <taxon>core chlorophytes</taxon>
        <taxon>Ulvophyceae</taxon>
        <taxon>TCBD clade</taxon>
        <taxon>Bryopsidales</taxon>
        <taxon>Ostreobineae</taxon>
        <taxon>Ostreobiaceae</taxon>
        <taxon>Ostreobium</taxon>
    </lineage>
</organism>
<evidence type="ECO:0000313" key="2">
    <source>
        <dbReference type="EMBL" id="CAD7703368.1"/>
    </source>
</evidence>
<reference evidence="2" key="1">
    <citation type="submission" date="2020-12" db="EMBL/GenBank/DDBJ databases">
        <authorList>
            <person name="Iha C."/>
        </authorList>
    </citation>
    <scope>NUCLEOTIDE SEQUENCE</scope>
</reference>
<gene>
    <name evidence="2" type="ORF">OSTQU699_LOCUS8724</name>
</gene>
<comment type="caution">
    <text evidence="2">The sequence shown here is derived from an EMBL/GenBank/DDBJ whole genome shotgun (WGS) entry which is preliminary data.</text>
</comment>
<dbReference type="AlphaFoldDB" id="A0A8S1J872"/>
<feature type="non-terminal residue" evidence="2">
    <location>
        <position position="410"/>
    </location>
</feature>
<dbReference type="InterPro" id="IPR014770">
    <property type="entry name" value="Munc13_1"/>
</dbReference>
<dbReference type="PANTHER" id="PTHR31280">
    <property type="entry name" value="PROTEIN UNC-13 HOMOLOG"/>
    <property type="match status" value="1"/>
</dbReference>
<name>A0A8S1J872_9CHLO</name>
<evidence type="ECO:0000313" key="3">
    <source>
        <dbReference type="Proteomes" id="UP000708148"/>
    </source>
</evidence>
<dbReference type="InterPro" id="IPR008528">
    <property type="entry name" value="unc-13_homologue"/>
</dbReference>
<evidence type="ECO:0000259" key="1">
    <source>
        <dbReference type="PROSITE" id="PS51258"/>
    </source>
</evidence>
<proteinExistence type="predicted"/>
<dbReference type="PROSITE" id="PS51258">
    <property type="entry name" value="MHD1"/>
    <property type="match status" value="1"/>
</dbReference>